<organism evidence="2 3">
    <name type="scientific">Fictibacillus iocasae</name>
    <dbReference type="NCBI Taxonomy" id="2715437"/>
    <lineage>
        <taxon>Bacteria</taxon>
        <taxon>Bacillati</taxon>
        <taxon>Bacillota</taxon>
        <taxon>Bacilli</taxon>
        <taxon>Bacillales</taxon>
        <taxon>Fictibacillaceae</taxon>
        <taxon>Fictibacillus</taxon>
    </lineage>
</organism>
<comment type="caution">
    <text evidence="2">The sequence shown here is derived from an EMBL/GenBank/DDBJ whole genome shotgun (WGS) entry which is preliminary data.</text>
</comment>
<dbReference type="EMBL" id="JBHTCP010000052">
    <property type="protein sequence ID" value="MFC7373490.1"/>
    <property type="molecule type" value="Genomic_DNA"/>
</dbReference>
<sequence>MEFRVGEDTLFYEIEGSGHPVVFLHSMGTDHRSMKSWMEPVLDESSGVQRIYVDIPAHGRSNCHSVRSTQDIVNLFVRFVDEVIPDGRFSLAGHSFGGYLAQGVFSARVERAAGICLIAPVLHLRERTLPEKVVKIKDEACLREVDADIRQAFETLMVYQTRENLETFFNEVQPGRALLDRSFIASNWREDGYFLREDPLGDGVYEHPALFIAGKLDAITGFEDCSFLTNKFSNSTFAVLEDAGHLMTIEKRAEVQSLVKDWAMKCMSATGMKVQL</sequence>
<name>A0ABW2NUH5_9BACL</name>
<proteinExistence type="predicted"/>
<dbReference type="Gene3D" id="3.40.50.1820">
    <property type="entry name" value="alpha/beta hydrolase"/>
    <property type="match status" value="1"/>
</dbReference>
<feature type="domain" description="AB hydrolase-1" evidence="1">
    <location>
        <begin position="21"/>
        <end position="255"/>
    </location>
</feature>
<protein>
    <submittedName>
        <fullName evidence="2">Alpha/beta fold hydrolase</fullName>
    </submittedName>
</protein>
<evidence type="ECO:0000313" key="2">
    <source>
        <dbReference type="EMBL" id="MFC7373490.1"/>
    </source>
</evidence>
<dbReference type="Pfam" id="PF12697">
    <property type="entry name" value="Abhydrolase_6"/>
    <property type="match status" value="1"/>
</dbReference>
<dbReference type="PANTHER" id="PTHR43798">
    <property type="entry name" value="MONOACYLGLYCEROL LIPASE"/>
    <property type="match status" value="1"/>
</dbReference>
<dbReference type="Proteomes" id="UP001596549">
    <property type="component" value="Unassembled WGS sequence"/>
</dbReference>
<keyword evidence="3" id="KW-1185">Reference proteome</keyword>
<reference evidence="3" key="1">
    <citation type="journal article" date="2019" name="Int. J. Syst. Evol. Microbiol.">
        <title>The Global Catalogue of Microorganisms (GCM) 10K type strain sequencing project: providing services to taxonomists for standard genome sequencing and annotation.</title>
        <authorList>
            <consortium name="The Broad Institute Genomics Platform"/>
            <consortium name="The Broad Institute Genome Sequencing Center for Infectious Disease"/>
            <person name="Wu L."/>
            <person name="Ma J."/>
        </authorList>
    </citation>
    <scope>NUCLEOTIDE SEQUENCE [LARGE SCALE GENOMIC DNA]</scope>
    <source>
        <strain evidence="3">NBRC 106396</strain>
    </source>
</reference>
<gene>
    <name evidence="2" type="ORF">ACFQPF_17755</name>
</gene>
<dbReference type="InterPro" id="IPR050266">
    <property type="entry name" value="AB_hydrolase_sf"/>
</dbReference>
<accession>A0ABW2NUH5</accession>
<dbReference type="SUPFAM" id="SSF53474">
    <property type="entry name" value="alpha/beta-Hydrolases"/>
    <property type="match status" value="1"/>
</dbReference>
<evidence type="ECO:0000259" key="1">
    <source>
        <dbReference type="Pfam" id="PF12697"/>
    </source>
</evidence>
<dbReference type="InterPro" id="IPR029058">
    <property type="entry name" value="AB_hydrolase_fold"/>
</dbReference>
<evidence type="ECO:0000313" key="3">
    <source>
        <dbReference type="Proteomes" id="UP001596549"/>
    </source>
</evidence>
<keyword evidence="2" id="KW-0378">Hydrolase</keyword>
<dbReference type="RefSeq" id="WP_379751480.1">
    <property type="nucleotide sequence ID" value="NZ_JBHTCP010000052.1"/>
</dbReference>
<dbReference type="InterPro" id="IPR000073">
    <property type="entry name" value="AB_hydrolase_1"/>
</dbReference>
<dbReference type="PANTHER" id="PTHR43798:SF6">
    <property type="entry name" value="HYDROLASE, PUTATIVE (AFU_ORTHOLOGUE AFUA_4G13070)-RELATED"/>
    <property type="match status" value="1"/>
</dbReference>
<dbReference type="GO" id="GO:0016787">
    <property type="term" value="F:hydrolase activity"/>
    <property type="evidence" value="ECO:0007669"/>
    <property type="project" value="UniProtKB-KW"/>
</dbReference>